<evidence type="ECO:0000256" key="2">
    <source>
        <dbReference type="ARBA" id="ARBA00022679"/>
    </source>
</evidence>
<evidence type="ECO:0000256" key="3">
    <source>
        <dbReference type="ARBA" id="ARBA00022692"/>
    </source>
</evidence>
<name>A0ABW0YNM4_9BACI</name>
<feature type="transmembrane region" description="Helical" evidence="6">
    <location>
        <begin position="288"/>
        <end position="307"/>
    </location>
</feature>
<feature type="transmembrane region" description="Helical" evidence="6">
    <location>
        <begin position="161"/>
        <end position="179"/>
    </location>
</feature>
<proteinExistence type="predicted"/>
<dbReference type="PANTHER" id="PTHR13929:SF0">
    <property type="entry name" value="UBIA PRENYLTRANSFERASE DOMAIN-CONTAINING PROTEIN 1"/>
    <property type="match status" value="1"/>
</dbReference>
<comment type="caution">
    <text evidence="7">The sequence shown here is derived from an EMBL/GenBank/DDBJ whole genome shotgun (WGS) entry which is preliminary data.</text>
</comment>
<keyword evidence="5 6" id="KW-0472">Membrane</keyword>
<reference evidence="8" key="1">
    <citation type="journal article" date="2019" name="Int. J. Syst. Evol. Microbiol.">
        <title>The Global Catalogue of Microorganisms (GCM) 10K type strain sequencing project: providing services to taxonomists for standard genome sequencing and annotation.</title>
        <authorList>
            <consortium name="The Broad Institute Genomics Platform"/>
            <consortium name="The Broad Institute Genome Sequencing Center for Infectious Disease"/>
            <person name="Wu L."/>
            <person name="Ma J."/>
        </authorList>
    </citation>
    <scope>NUCLEOTIDE SEQUENCE [LARGE SCALE GENOMIC DNA]</scope>
    <source>
        <strain evidence="8">CECT 7184</strain>
    </source>
</reference>
<dbReference type="PANTHER" id="PTHR13929">
    <property type="entry name" value="1,4-DIHYDROXY-2-NAPHTHOATE OCTAPRENYLTRANSFERASE"/>
    <property type="match status" value="1"/>
</dbReference>
<accession>A0ABW0YNM4</accession>
<organism evidence="7 8">
    <name type="scientific">Thalassorhabdus alkalitolerans</name>
    <dbReference type="NCBI Taxonomy" id="2282697"/>
    <lineage>
        <taxon>Bacteria</taxon>
        <taxon>Bacillati</taxon>
        <taxon>Bacillota</taxon>
        <taxon>Bacilli</taxon>
        <taxon>Bacillales</taxon>
        <taxon>Bacillaceae</taxon>
        <taxon>Thalassorhabdus</taxon>
    </lineage>
</organism>
<dbReference type="RefSeq" id="WP_385943541.1">
    <property type="nucleotide sequence ID" value="NZ_JBHSPG010000005.1"/>
</dbReference>
<keyword evidence="3 6" id="KW-0812">Transmembrane</keyword>
<evidence type="ECO:0000256" key="6">
    <source>
        <dbReference type="SAM" id="Phobius"/>
    </source>
</evidence>
<dbReference type="InterPro" id="IPR000537">
    <property type="entry name" value="UbiA_prenyltransferase"/>
</dbReference>
<keyword evidence="8" id="KW-1185">Reference proteome</keyword>
<feature type="transmembrane region" description="Helical" evidence="6">
    <location>
        <begin position="12"/>
        <end position="40"/>
    </location>
</feature>
<feature type="transmembrane region" description="Helical" evidence="6">
    <location>
        <begin position="104"/>
        <end position="124"/>
    </location>
</feature>
<protein>
    <submittedName>
        <fullName evidence="7">Prenyltransferase</fullName>
    </submittedName>
</protein>
<feature type="transmembrane region" description="Helical" evidence="6">
    <location>
        <begin position="130"/>
        <end position="149"/>
    </location>
</feature>
<evidence type="ECO:0000256" key="1">
    <source>
        <dbReference type="ARBA" id="ARBA00004141"/>
    </source>
</evidence>
<keyword evidence="2" id="KW-0808">Transferase</keyword>
<dbReference type="Pfam" id="PF01040">
    <property type="entry name" value="UbiA"/>
    <property type="match status" value="1"/>
</dbReference>
<comment type="subcellular location">
    <subcellularLocation>
        <location evidence="1">Membrane</location>
        <topology evidence="1">Multi-pass membrane protein</topology>
    </subcellularLocation>
</comment>
<sequence>MDQRILSSFRIGWLLLRAVAVLSSSVATIVSTMLPLFLYYTISNGYLLFMFLFLTFSAFLIHGVLTHALNDYTDFQSGTDQHSPAILSGGSRIVQNELVPPKTLWLVGKWLAIILILLALLLAIFSYYRLSILLVIGVWAAASYSLPPLRLSYRPFLGEWLSLFISILFLGFAGPWLILGEIPLWAWQNAVINALFCLAWVMVHHIPDLEADKKAVPQKRTSVVWFAEKFGLYYARIPALLYLFASGISIFWLGSDRIGAALVLLVTVSIAAFLVLKMNVENHHQVSYFEKIMLLLAMITATGLGLFI</sequence>
<feature type="transmembrane region" description="Helical" evidence="6">
    <location>
        <begin position="185"/>
        <end position="203"/>
    </location>
</feature>
<feature type="transmembrane region" description="Helical" evidence="6">
    <location>
        <begin position="233"/>
        <end position="252"/>
    </location>
</feature>
<gene>
    <name evidence="7" type="ORF">ACFPU1_09700</name>
</gene>
<dbReference type="EMBL" id="JBHSOZ010000004">
    <property type="protein sequence ID" value="MFC5713057.1"/>
    <property type="molecule type" value="Genomic_DNA"/>
</dbReference>
<dbReference type="Proteomes" id="UP001596142">
    <property type="component" value="Unassembled WGS sequence"/>
</dbReference>
<keyword evidence="4 6" id="KW-1133">Transmembrane helix</keyword>
<feature type="transmembrane region" description="Helical" evidence="6">
    <location>
        <begin position="258"/>
        <end position="276"/>
    </location>
</feature>
<evidence type="ECO:0000256" key="5">
    <source>
        <dbReference type="ARBA" id="ARBA00023136"/>
    </source>
</evidence>
<evidence type="ECO:0000256" key="4">
    <source>
        <dbReference type="ARBA" id="ARBA00022989"/>
    </source>
</evidence>
<evidence type="ECO:0000313" key="7">
    <source>
        <dbReference type="EMBL" id="MFC5713057.1"/>
    </source>
</evidence>
<evidence type="ECO:0000313" key="8">
    <source>
        <dbReference type="Proteomes" id="UP001596142"/>
    </source>
</evidence>
<dbReference type="CDD" id="cd13962">
    <property type="entry name" value="PT_UbiA_UBIAD1"/>
    <property type="match status" value="1"/>
</dbReference>
<feature type="transmembrane region" description="Helical" evidence="6">
    <location>
        <begin position="46"/>
        <end position="65"/>
    </location>
</feature>
<dbReference type="InterPro" id="IPR026046">
    <property type="entry name" value="UBIAD1"/>
</dbReference>